<evidence type="ECO:0000313" key="1">
    <source>
        <dbReference type="EMBL" id="KJV08511.1"/>
    </source>
</evidence>
<reference evidence="1 2" key="1">
    <citation type="submission" date="2015-03" db="EMBL/GenBank/DDBJ databases">
        <title>Draft genome sequence of Elstera litoralis.</title>
        <authorList>
            <person name="Rahalkar M.C."/>
            <person name="Dhakephalkar P.K."/>
            <person name="Pore S.D."/>
            <person name="Arora P."/>
            <person name="Kapse N.G."/>
            <person name="Pandit P.S."/>
        </authorList>
    </citation>
    <scope>NUCLEOTIDE SEQUENCE [LARGE SCALE GENOMIC DNA]</scope>
    <source>
        <strain evidence="1 2">Dia-1</strain>
    </source>
</reference>
<dbReference type="AlphaFoldDB" id="A0A0F3IP52"/>
<comment type="caution">
    <text evidence="1">The sequence shown here is derived from an EMBL/GenBank/DDBJ whole genome shotgun (WGS) entry which is preliminary data.</text>
</comment>
<dbReference type="GO" id="GO:0032259">
    <property type="term" value="P:methylation"/>
    <property type="evidence" value="ECO:0007669"/>
    <property type="project" value="UniProtKB-KW"/>
</dbReference>
<dbReference type="RefSeq" id="WP_045776975.1">
    <property type="nucleotide sequence ID" value="NZ_LAJY01000554.1"/>
</dbReference>
<feature type="non-terminal residue" evidence="1">
    <location>
        <position position="1"/>
    </location>
</feature>
<dbReference type="Proteomes" id="UP000033774">
    <property type="component" value="Unassembled WGS sequence"/>
</dbReference>
<protein>
    <submittedName>
        <fullName evidence="1">Methyltransferase type 11</fullName>
    </submittedName>
</protein>
<accession>A0A0F3IP52</accession>
<organism evidence="1 2">
    <name type="scientific">Elstera litoralis</name>
    <dbReference type="NCBI Taxonomy" id="552518"/>
    <lineage>
        <taxon>Bacteria</taxon>
        <taxon>Pseudomonadati</taxon>
        <taxon>Pseudomonadota</taxon>
        <taxon>Alphaproteobacteria</taxon>
        <taxon>Rhodospirillales</taxon>
        <taxon>Rhodospirillaceae</taxon>
        <taxon>Elstera</taxon>
    </lineage>
</organism>
<name>A0A0F3IP52_9PROT</name>
<keyword evidence="2" id="KW-1185">Reference proteome</keyword>
<evidence type="ECO:0000313" key="2">
    <source>
        <dbReference type="Proteomes" id="UP000033774"/>
    </source>
</evidence>
<sequence length="114" mass="12679">IENSINTFNQQNQCREVFDLPPRQHADYNLFFDEATIFSPLPGAGLELVETEDFISLHDLLLYVLVPAINGGTVDYDHPIVKAAATLNRGISAVKPSAFGHFGQNRLYCCRKLG</sequence>
<dbReference type="GO" id="GO:0008168">
    <property type="term" value="F:methyltransferase activity"/>
    <property type="evidence" value="ECO:0007669"/>
    <property type="project" value="UniProtKB-KW"/>
</dbReference>
<keyword evidence="1" id="KW-0808">Transferase</keyword>
<proteinExistence type="predicted"/>
<keyword evidence="1" id="KW-0489">Methyltransferase</keyword>
<dbReference type="EMBL" id="LAJY01000554">
    <property type="protein sequence ID" value="KJV08511.1"/>
    <property type="molecule type" value="Genomic_DNA"/>
</dbReference>
<gene>
    <name evidence="1" type="ORF">VZ95_17335</name>
</gene>